<evidence type="ECO:0000313" key="2">
    <source>
        <dbReference type="EMBL" id="MBW0518947.1"/>
    </source>
</evidence>
<evidence type="ECO:0000259" key="1">
    <source>
        <dbReference type="Pfam" id="PF07727"/>
    </source>
</evidence>
<dbReference type="InterPro" id="IPR043502">
    <property type="entry name" value="DNA/RNA_pol_sf"/>
</dbReference>
<dbReference type="Proteomes" id="UP000765509">
    <property type="component" value="Unassembled WGS sequence"/>
</dbReference>
<evidence type="ECO:0000313" key="3">
    <source>
        <dbReference type="Proteomes" id="UP000765509"/>
    </source>
</evidence>
<proteinExistence type="predicted"/>
<name>A0A9Q3EF50_9BASI</name>
<dbReference type="InterPro" id="IPR013103">
    <property type="entry name" value="RVT_2"/>
</dbReference>
<dbReference type="AlphaFoldDB" id="A0A9Q3EF50"/>
<gene>
    <name evidence="2" type="ORF">O181_058662</name>
</gene>
<feature type="domain" description="Reverse transcriptase Ty1/copia-type" evidence="1">
    <location>
        <begin position="66"/>
        <end position="283"/>
    </location>
</feature>
<dbReference type="EMBL" id="AVOT02027005">
    <property type="protein sequence ID" value="MBW0518947.1"/>
    <property type="molecule type" value="Genomic_DNA"/>
</dbReference>
<reference evidence="2" key="1">
    <citation type="submission" date="2021-03" db="EMBL/GenBank/DDBJ databases">
        <title>Draft genome sequence of rust myrtle Austropuccinia psidii MF-1, a brazilian biotype.</title>
        <authorList>
            <person name="Quecine M.C."/>
            <person name="Pachon D.M.R."/>
            <person name="Bonatelli M.L."/>
            <person name="Correr F.H."/>
            <person name="Franceschini L.M."/>
            <person name="Leite T.F."/>
            <person name="Margarido G.R.A."/>
            <person name="Almeida C.A."/>
            <person name="Ferrarezi J.A."/>
            <person name="Labate C.A."/>
        </authorList>
    </citation>
    <scope>NUCLEOTIDE SEQUENCE</scope>
    <source>
        <strain evidence="2">MF-1</strain>
    </source>
</reference>
<protein>
    <recommendedName>
        <fullName evidence="1">Reverse transcriptase Ty1/copia-type domain-containing protein</fullName>
    </recommendedName>
</protein>
<comment type="caution">
    <text evidence="2">The sequence shown here is derived from an EMBL/GenBank/DDBJ whole genome shotgun (WGS) entry which is preliminary data.</text>
</comment>
<sequence length="367" mass="40750">MVNAMSLGEVPTKHFFAVENQGIDSLLLVKDVSIPDHLGRALSGPHREKWREVCLAELDQMASRDFWEAVEKKPGMKTIGHRWVFDIKQNVDGTVNHFKARLVARGDRQRPGVDCAETYAPTASLMSLHLLLATAALRGWRVASFDVSGAYLYSPVEETVLIEPPVDFLPELRGKALHLKKVLYGMRQAGRFWWKFLSGILNRMGFIATEVNQSLYIFRNKEEVIAIWVHMDDGVIVSNSPDKISDFKNTICAKLDIKWTDEVQQIVGLECMIGEGEVAIAQQHPQCLSKAGVAAGFTPPNAACEQSAARRGNPGSHSLPIRDWVSHLPCQWFETLLGFCRELPGLPLHGSNCDTLGATGSCHRLPA</sequence>
<dbReference type="Pfam" id="PF07727">
    <property type="entry name" value="RVT_2"/>
    <property type="match status" value="1"/>
</dbReference>
<organism evidence="2 3">
    <name type="scientific">Austropuccinia psidii MF-1</name>
    <dbReference type="NCBI Taxonomy" id="1389203"/>
    <lineage>
        <taxon>Eukaryota</taxon>
        <taxon>Fungi</taxon>
        <taxon>Dikarya</taxon>
        <taxon>Basidiomycota</taxon>
        <taxon>Pucciniomycotina</taxon>
        <taxon>Pucciniomycetes</taxon>
        <taxon>Pucciniales</taxon>
        <taxon>Sphaerophragmiaceae</taxon>
        <taxon>Austropuccinia</taxon>
    </lineage>
</organism>
<keyword evidence="3" id="KW-1185">Reference proteome</keyword>
<dbReference type="OrthoDB" id="5080335at2759"/>
<dbReference type="SUPFAM" id="SSF56672">
    <property type="entry name" value="DNA/RNA polymerases"/>
    <property type="match status" value="1"/>
</dbReference>
<accession>A0A9Q3EF50</accession>